<keyword evidence="6" id="KW-0808">Transferase</keyword>
<evidence type="ECO:0000256" key="4">
    <source>
        <dbReference type="ARBA" id="ARBA00012702"/>
    </source>
</evidence>
<accession>A0ABD2WCA9</accession>
<dbReference type="AlphaFoldDB" id="A0ABD2WCA9"/>
<evidence type="ECO:0000313" key="16">
    <source>
        <dbReference type="Proteomes" id="UP001627154"/>
    </source>
</evidence>
<dbReference type="Proteomes" id="UP001627154">
    <property type="component" value="Unassembled WGS sequence"/>
</dbReference>
<keyword evidence="7" id="KW-0677">Repeat</keyword>
<feature type="region of interest" description="Disordered" evidence="14">
    <location>
        <begin position="1"/>
        <end position="25"/>
    </location>
</feature>
<comment type="similarity">
    <text evidence="2">Belongs to the protein prenyltransferase subunit alpha family.</text>
</comment>
<protein>
    <recommendedName>
        <fullName evidence="9">Protein farnesyltransferase/geranylgeranyltransferase type-1 subunit alpha</fullName>
        <ecNumber evidence="4">2.5.1.58</ecNumber>
        <ecNumber evidence="3">2.5.1.59</ecNumber>
    </recommendedName>
    <alternativeName>
        <fullName evidence="12">CAAX farnesyltransferase subunit alpha</fullName>
    </alternativeName>
    <alternativeName>
        <fullName evidence="11">FTase-alpha</fullName>
    </alternativeName>
    <alternativeName>
        <fullName evidence="10">Ras proteins prenyltransferase subunit alpha</fullName>
    </alternativeName>
    <alternativeName>
        <fullName evidence="13">Type I protein geranyl-geranyltransferase subunit alpha</fullName>
    </alternativeName>
</protein>
<evidence type="ECO:0000256" key="13">
    <source>
        <dbReference type="ARBA" id="ARBA00043219"/>
    </source>
</evidence>
<sequence length="369" mass="43818">MSSDNDEVEVSPKRERKYSSSSTDSEYVDLEADSFDNLDEDVHYHSKLHKRMSEQTFIPISEREAWKDVVPIEQDDGPNPIVAIAYSAKFKETHDYFRAIVKAKEKSERALNLTAECIWLNAANYTVWQYRRDILRELGIDLKDELKFIEMMIRCNFKNYQVWHHRRVIIEWMNDPSQELAFTAAILEKDDKNYHAWQHRQWAISFFNLFDNELEYAEQLIEKDIRNNSAWNQRYYVISNTTKFESDVLDREVDYALDKILEAPSNESSWNYLRGIMMHDKDGGMGYNRSILKKCEELYNNNCRSPHLLSCIIDISQERISCNDPKDSLFHTDKALELCTDLEEKYDKIRKKYWKYISQKISEKVKSTA</sequence>
<evidence type="ECO:0000256" key="10">
    <source>
        <dbReference type="ARBA" id="ARBA00041392"/>
    </source>
</evidence>
<evidence type="ECO:0000313" key="15">
    <source>
        <dbReference type="EMBL" id="KAL3390324.1"/>
    </source>
</evidence>
<dbReference type="EC" id="2.5.1.58" evidence="4"/>
<comment type="cofactor">
    <cofactor evidence="1">
        <name>Mg(2+)</name>
        <dbReference type="ChEBI" id="CHEBI:18420"/>
    </cofactor>
</comment>
<evidence type="ECO:0000256" key="11">
    <source>
        <dbReference type="ARBA" id="ARBA00042436"/>
    </source>
</evidence>
<evidence type="ECO:0000256" key="2">
    <source>
        <dbReference type="ARBA" id="ARBA00006734"/>
    </source>
</evidence>
<dbReference type="Pfam" id="PF01239">
    <property type="entry name" value="PPTA"/>
    <property type="match status" value="5"/>
</dbReference>
<evidence type="ECO:0000256" key="12">
    <source>
        <dbReference type="ARBA" id="ARBA00043086"/>
    </source>
</evidence>
<dbReference type="PANTHER" id="PTHR11129:SF1">
    <property type="entry name" value="PROTEIN FARNESYLTRANSFERASE_GERANYLGERANYLTRANSFERASE TYPE-1 SUBUNIT ALPHA"/>
    <property type="match status" value="1"/>
</dbReference>
<dbReference type="GO" id="GO:0004660">
    <property type="term" value="F:protein farnesyltransferase activity"/>
    <property type="evidence" value="ECO:0007669"/>
    <property type="project" value="UniProtKB-EC"/>
</dbReference>
<evidence type="ECO:0000256" key="1">
    <source>
        <dbReference type="ARBA" id="ARBA00001946"/>
    </source>
</evidence>
<dbReference type="SUPFAM" id="SSF48439">
    <property type="entry name" value="Protein prenylyltransferase"/>
    <property type="match status" value="1"/>
</dbReference>
<evidence type="ECO:0000256" key="8">
    <source>
        <dbReference type="ARBA" id="ARBA00022842"/>
    </source>
</evidence>
<name>A0ABD2WCA9_9HYME</name>
<keyword evidence="8" id="KW-0460">Magnesium</keyword>
<dbReference type="InterPro" id="IPR002088">
    <property type="entry name" value="Prenyl_trans_a"/>
</dbReference>
<evidence type="ECO:0000256" key="5">
    <source>
        <dbReference type="ARBA" id="ARBA00022602"/>
    </source>
</evidence>
<evidence type="ECO:0000256" key="3">
    <source>
        <dbReference type="ARBA" id="ARBA00012700"/>
    </source>
</evidence>
<dbReference type="EMBL" id="JBJJXI010000120">
    <property type="protein sequence ID" value="KAL3390324.1"/>
    <property type="molecule type" value="Genomic_DNA"/>
</dbReference>
<evidence type="ECO:0000256" key="9">
    <source>
        <dbReference type="ARBA" id="ARBA00040965"/>
    </source>
</evidence>
<keyword evidence="16" id="KW-1185">Reference proteome</keyword>
<dbReference type="Gene3D" id="1.25.40.120">
    <property type="entry name" value="Protein prenylyltransferase"/>
    <property type="match status" value="1"/>
</dbReference>
<evidence type="ECO:0000256" key="6">
    <source>
        <dbReference type="ARBA" id="ARBA00022679"/>
    </source>
</evidence>
<comment type="caution">
    <text evidence="15">The sequence shown here is derived from an EMBL/GenBank/DDBJ whole genome shotgun (WGS) entry which is preliminary data.</text>
</comment>
<gene>
    <name evidence="15" type="ORF">TKK_014857</name>
</gene>
<evidence type="ECO:0000256" key="14">
    <source>
        <dbReference type="SAM" id="MobiDB-lite"/>
    </source>
</evidence>
<organism evidence="15 16">
    <name type="scientific">Trichogramma kaykai</name>
    <dbReference type="NCBI Taxonomy" id="54128"/>
    <lineage>
        <taxon>Eukaryota</taxon>
        <taxon>Metazoa</taxon>
        <taxon>Ecdysozoa</taxon>
        <taxon>Arthropoda</taxon>
        <taxon>Hexapoda</taxon>
        <taxon>Insecta</taxon>
        <taxon>Pterygota</taxon>
        <taxon>Neoptera</taxon>
        <taxon>Endopterygota</taxon>
        <taxon>Hymenoptera</taxon>
        <taxon>Apocrita</taxon>
        <taxon>Proctotrupomorpha</taxon>
        <taxon>Chalcidoidea</taxon>
        <taxon>Trichogrammatidae</taxon>
        <taxon>Trichogramma</taxon>
    </lineage>
</organism>
<dbReference type="PROSITE" id="PS51147">
    <property type="entry name" value="PFTA"/>
    <property type="match status" value="5"/>
</dbReference>
<evidence type="ECO:0000256" key="7">
    <source>
        <dbReference type="ARBA" id="ARBA00022737"/>
    </source>
</evidence>
<dbReference type="GO" id="GO:0004662">
    <property type="term" value="F:CAAX-protein geranylgeranyltransferase activity"/>
    <property type="evidence" value="ECO:0007669"/>
    <property type="project" value="UniProtKB-EC"/>
</dbReference>
<dbReference type="PANTHER" id="PTHR11129">
    <property type="entry name" value="PROTEIN FARNESYLTRANSFERASE ALPHA SUBUNIT/RAB GERANYLGERANYL TRANSFERASE ALPHA SUBUNIT"/>
    <property type="match status" value="1"/>
</dbReference>
<reference evidence="15 16" key="1">
    <citation type="journal article" date="2024" name="bioRxiv">
        <title>A reference genome for Trichogramma kaykai: A tiny desert-dwelling parasitoid wasp with competing sex-ratio distorters.</title>
        <authorList>
            <person name="Culotta J."/>
            <person name="Lindsey A.R."/>
        </authorList>
    </citation>
    <scope>NUCLEOTIDE SEQUENCE [LARGE SCALE GENOMIC DNA]</scope>
    <source>
        <strain evidence="15 16">KSX58</strain>
    </source>
</reference>
<keyword evidence="5" id="KW-0637">Prenyltransferase</keyword>
<dbReference type="EC" id="2.5.1.59" evidence="3"/>
<proteinExistence type="inferred from homology"/>